<dbReference type="STRING" id="29845.A0A1V6RIP8"/>
<dbReference type="Proteomes" id="UP000191518">
    <property type="component" value="Unassembled WGS sequence"/>
</dbReference>
<reference evidence="2" key="1">
    <citation type="journal article" date="2017" name="Nat. Microbiol.">
        <title>Global analysis of biosynthetic gene clusters reveals vast potential of secondary metabolite production in Penicillium species.</title>
        <authorList>
            <person name="Nielsen J.C."/>
            <person name="Grijseels S."/>
            <person name="Prigent S."/>
            <person name="Ji B."/>
            <person name="Dainat J."/>
            <person name="Nielsen K.F."/>
            <person name="Frisvad J.C."/>
            <person name="Workman M."/>
            <person name="Nielsen J."/>
        </authorList>
    </citation>
    <scope>NUCLEOTIDE SEQUENCE [LARGE SCALE GENOMIC DNA]</scope>
    <source>
        <strain evidence="2">IBT 29486</strain>
    </source>
</reference>
<dbReference type="EMBL" id="MDYP01000041">
    <property type="protein sequence ID" value="OQE01701.1"/>
    <property type="molecule type" value="Genomic_DNA"/>
</dbReference>
<evidence type="ECO:0000313" key="2">
    <source>
        <dbReference type="Proteomes" id="UP000191518"/>
    </source>
</evidence>
<comment type="caution">
    <text evidence="1">The sequence shown here is derived from an EMBL/GenBank/DDBJ whole genome shotgun (WGS) entry which is preliminary data.</text>
</comment>
<organism evidence="1 2">
    <name type="scientific">Penicillium vulpinum</name>
    <dbReference type="NCBI Taxonomy" id="29845"/>
    <lineage>
        <taxon>Eukaryota</taxon>
        <taxon>Fungi</taxon>
        <taxon>Dikarya</taxon>
        <taxon>Ascomycota</taxon>
        <taxon>Pezizomycotina</taxon>
        <taxon>Eurotiomycetes</taxon>
        <taxon>Eurotiomycetidae</taxon>
        <taxon>Eurotiales</taxon>
        <taxon>Aspergillaceae</taxon>
        <taxon>Penicillium</taxon>
    </lineage>
</organism>
<protein>
    <recommendedName>
        <fullName evidence="3">F-box domain-containing protein</fullName>
    </recommendedName>
</protein>
<gene>
    <name evidence="1" type="ORF">PENVUL_c041G07109</name>
</gene>
<sequence>MESAPFTGLLSCPQEIIGAILAELQPNRASIAALAREPLDSKLLDSVLSYSNLENLTFAEYLIKANPLNRLKYSLTHSTPLKNLWLLNCCIGATSLAEIMKYPRALKPITFKDEYRIFKLNSYENQTAQEYVKAIGLQASSLESLDLDVPFSRPKGTNLASLSLLRDLTISPSHLAIDPDNGDHLDYSLMPMVVLLPRSLERLTFRYLQSDHYDHNRLQRNPHLEEYFYLPYVYRLVSGGKLPRLSRFTCVVTPPLTVDGDVTRNFTQAFDELGVQFMISKIDNPITMPEIEECKQLCQLSNSW</sequence>
<dbReference type="AlphaFoldDB" id="A0A1V6RIP8"/>
<dbReference type="OrthoDB" id="4354997at2759"/>
<name>A0A1V6RIP8_9EURO</name>
<keyword evidence="2" id="KW-1185">Reference proteome</keyword>
<dbReference type="SUPFAM" id="SSF52047">
    <property type="entry name" value="RNI-like"/>
    <property type="match status" value="1"/>
</dbReference>
<accession>A0A1V6RIP8</accession>
<evidence type="ECO:0000313" key="1">
    <source>
        <dbReference type="EMBL" id="OQE01701.1"/>
    </source>
</evidence>
<evidence type="ECO:0008006" key="3">
    <source>
        <dbReference type="Google" id="ProtNLM"/>
    </source>
</evidence>
<proteinExistence type="predicted"/>